<evidence type="ECO:0000259" key="7">
    <source>
        <dbReference type="Pfam" id="PF05175"/>
    </source>
</evidence>
<name>A0A4U0Z537_9ALTE</name>
<dbReference type="Gene3D" id="3.40.50.150">
    <property type="entry name" value="Vaccinia Virus protein VP39"/>
    <property type="match status" value="1"/>
</dbReference>
<evidence type="ECO:0000313" key="9">
    <source>
        <dbReference type="Proteomes" id="UP000305471"/>
    </source>
</evidence>
<dbReference type="SUPFAM" id="SSF53335">
    <property type="entry name" value="S-adenosyl-L-methionine-dependent methyltransferases"/>
    <property type="match status" value="1"/>
</dbReference>
<dbReference type="InterPro" id="IPR029063">
    <property type="entry name" value="SAM-dependent_MTases_sf"/>
</dbReference>
<evidence type="ECO:0000313" key="8">
    <source>
        <dbReference type="EMBL" id="TKB00761.1"/>
    </source>
</evidence>
<dbReference type="PROSITE" id="PS00092">
    <property type="entry name" value="N6_MTASE"/>
    <property type="match status" value="1"/>
</dbReference>
<keyword evidence="3 6" id="KW-0808">Transferase</keyword>
<dbReference type="GO" id="GO:0008033">
    <property type="term" value="P:tRNA processing"/>
    <property type="evidence" value="ECO:0007669"/>
    <property type="project" value="UniProtKB-UniRule"/>
</dbReference>
<dbReference type="InterPro" id="IPR022882">
    <property type="entry name" value="tRNA_adenine-N6_MeTrfase"/>
</dbReference>
<dbReference type="EMBL" id="SWCO01000012">
    <property type="protein sequence ID" value="TKB00761.1"/>
    <property type="molecule type" value="Genomic_DNA"/>
</dbReference>
<dbReference type="AlphaFoldDB" id="A0A4U0Z537"/>
<sequence>MKVNTDSLILGSWAEPGPAKHVLDIGTGSGILALMMAQKLEHSFHSSADEQRVDNQQAVRIDAIEIDENATAQAALNFKNSKWANQLFARCCDVNSFTSPYLYDVVISNPPYFDSPAKRSNAYNQQSQPRNVARQALALSAEEFFEVSQEMLELNGHLYCVYPFSLEARVIQIAASYSFALEKQLYVRHESNSTPYLCAFHFRKLALTSTLSPIENIGVINEEASKTTLTIRDAQGNYTSEYKALCQPFYLKF</sequence>
<proteinExistence type="inferred from homology"/>
<evidence type="ECO:0000256" key="2">
    <source>
        <dbReference type="ARBA" id="ARBA00022603"/>
    </source>
</evidence>
<dbReference type="Proteomes" id="UP000305471">
    <property type="component" value="Unassembled WGS sequence"/>
</dbReference>
<feature type="domain" description="Methyltransferase small" evidence="7">
    <location>
        <begin position="18"/>
        <end position="122"/>
    </location>
</feature>
<dbReference type="GO" id="GO:0016430">
    <property type="term" value="F:tRNA (adenine-N6)-methyltransferase activity"/>
    <property type="evidence" value="ECO:0007669"/>
    <property type="project" value="UniProtKB-UniRule"/>
</dbReference>
<protein>
    <recommendedName>
        <fullName evidence="6">tRNA1(Val) (adenine(37)-N6)-methyltransferase</fullName>
        <ecNumber evidence="6">2.1.1.223</ecNumber>
    </recommendedName>
    <alternativeName>
        <fullName evidence="6">tRNA m6A37 methyltransferase</fullName>
    </alternativeName>
</protein>
<reference evidence="8 9" key="1">
    <citation type="submission" date="2019-04" db="EMBL/GenBank/DDBJ databases">
        <title>Alteromonas portus sp. nov., an alginate lyase-excreting marine bacterium.</title>
        <authorList>
            <person name="Huang H."/>
            <person name="Mo K."/>
            <person name="Bao S."/>
        </authorList>
    </citation>
    <scope>NUCLEOTIDE SEQUENCE [LARGE SCALE GENOMIC DNA]</scope>
    <source>
        <strain evidence="8 9">HB161718</strain>
    </source>
</reference>
<dbReference type="Pfam" id="PF05175">
    <property type="entry name" value="MTS"/>
    <property type="match status" value="1"/>
</dbReference>
<keyword evidence="4 6" id="KW-0949">S-adenosyl-L-methionine</keyword>
<comment type="caution">
    <text evidence="8">The sequence shown here is derived from an EMBL/GenBank/DDBJ whole genome shotgun (WGS) entry which is preliminary data.</text>
</comment>
<evidence type="ECO:0000256" key="5">
    <source>
        <dbReference type="ARBA" id="ARBA00022694"/>
    </source>
</evidence>
<comment type="subcellular location">
    <subcellularLocation>
        <location evidence="6">Cytoplasm</location>
    </subcellularLocation>
</comment>
<comment type="catalytic activity">
    <reaction evidence="6">
        <text>adenosine(37) in tRNA1(Val) + S-adenosyl-L-methionine = N(6)-methyladenosine(37) in tRNA1(Val) + S-adenosyl-L-homocysteine + H(+)</text>
        <dbReference type="Rhea" id="RHEA:43160"/>
        <dbReference type="Rhea" id="RHEA-COMP:10369"/>
        <dbReference type="Rhea" id="RHEA-COMP:10370"/>
        <dbReference type="ChEBI" id="CHEBI:15378"/>
        <dbReference type="ChEBI" id="CHEBI:57856"/>
        <dbReference type="ChEBI" id="CHEBI:59789"/>
        <dbReference type="ChEBI" id="CHEBI:74411"/>
        <dbReference type="ChEBI" id="CHEBI:74449"/>
        <dbReference type="EC" id="2.1.1.223"/>
    </reaction>
</comment>
<comment type="function">
    <text evidence="6">Specifically methylates the adenine in position 37 of tRNA(1)(Val) (anticodon cmo5UAC).</text>
</comment>
<dbReference type="InterPro" id="IPR002052">
    <property type="entry name" value="DNA_methylase_N6_adenine_CS"/>
</dbReference>
<dbReference type="OrthoDB" id="5383291at2"/>
<dbReference type="GO" id="GO:0032259">
    <property type="term" value="P:methylation"/>
    <property type="evidence" value="ECO:0007669"/>
    <property type="project" value="UniProtKB-KW"/>
</dbReference>
<dbReference type="InterPro" id="IPR050210">
    <property type="entry name" value="tRNA_Adenine-N(6)_MTase"/>
</dbReference>
<keyword evidence="2 6" id="KW-0489">Methyltransferase</keyword>
<dbReference type="RefSeq" id="WP_136783769.1">
    <property type="nucleotide sequence ID" value="NZ_SWCO01000012.1"/>
</dbReference>
<dbReference type="CDD" id="cd02440">
    <property type="entry name" value="AdoMet_MTases"/>
    <property type="match status" value="1"/>
</dbReference>
<accession>A0A4U0Z537</accession>
<dbReference type="InterPro" id="IPR007848">
    <property type="entry name" value="Small_mtfrase_dom"/>
</dbReference>
<dbReference type="PANTHER" id="PTHR47739">
    <property type="entry name" value="TRNA1(VAL) (ADENINE(37)-N6)-METHYLTRANSFERASE"/>
    <property type="match status" value="1"/>
</dbReference>
<keyword evidence="9" id="KW-1185">Reference proteome</keyword>
<dbReference type="HAMAP" id="MF_01872">
    <property type="entry name" value="tRNA_methyltr_YfiC"/>
    <property type="match status" value="1"/>
</dbReference>
<evidence type="ECO:0000256" key="4">
    <source>
        <dbReference type="ARBA" id="ARBA00022691"/>
    </source>
</evidence>
<dbReference type="PANTHER" id="PTHR47739:SF1">
    <property type="entry name" value="TRNA1(VAL) (ADENINE(37)-N6)-METHYLTRANSFERASE"/>
    <property type="match status" value="1"/>
</dbReference>
<keyword evidence="5 6" id="KW-0819">tRNA processing</keyword>
<comment type="similarity">
    <text evidence="6">Belongs to the methyltransferase superfamily. tRNA (adenine-N(6)-)-methyltransferase family.</text>
</comment>
<dbReference type="EC" id="2.1.1.223" evidence="6"/>
<evidence type="ECO:0000256" key="6">
    <source>
        <dbReference type="HAMAP-Rule" id="MF_01872"/>
    </source>
</evidence>
<gene>
    <name evidence="8" type="ORF">E5672_19030</name>
</gene>
<dbReference type="GO" id="GO:0003676">
    <property type="term" value="F:nucleic acid binding"/>
    <property type="evidence" value="ECO:0007669"/>
    <property type="project" value="InterPro"/>
</dbReference>
<dbReference type="GO" id="GO:0005737">
    <property type="term" value="C:cytoplasm"/>
    <property type="evidence" value="ECO:0007669"/>
    <property type="project" value="UniProtKB-SubCell"/>
</dbReference>
<evidence type="ECO:0000256" key="3">
    <source>
        <dbReference type="ARBA" id="ARBA00022679"/>
    </source>
</evidence>
<keyword evidence="1 6" id="KW-0963">Cytoplasm</keyword>
<evidence type="ECO:0000256" key="1">
    <source>
        <dbReference type="ARBA" id="ARBA00022490"/>
    </source>
</evidence>
<organism evidence="8 9">
    <name type="scientific">Alteromonas portus</name>
    <dbReference type="NCBI Taxonomy" id="2565549"/>
    <lineage>
        <taxon>Bacteria</taxon>
        <taxon>Pseudomonadati</taxon>
        <taxon>Pseudomonadota</taxon>
        <taxon>Gammaproteobacteria</taxon>
        <taxon>Alteromonadales</taxon>
        <taxon>Alteromonadaceae</taxon>
        <taxon>Alteromonas/Salinimonas group</taxon>
        <taxon>Alteromonas</taxon>
    </lineage>
</organism>